<gene>
    <name evidence="1" type="primary">31</name>
    <name evidence="1" type="ORF">SEA_ASAPAG_31</name>
</gene>
<dbReference type="EMBL" id="MK376961">
    <property type="protein sequence ID" value="QAU07182.1"/>
    <property type="molecule type" value="Genomic_DNA"/>
</dbReference>
<dbReference type="RefSeq" id="YP_009819076.1">
    <property type="nucleotide sequence ID" value="NC_048146.1"/>
</dbReference>
<evidence type="ECO:0000313" key="2">
    <source>
        <dbReference type="Proteomes" id="UP000289785"/>
    </source>
</evidence>
<protein>
    <submittedName>
        <fullName evidence="1">Uncharacterized protein</fullName>
    </submittedName>
</protein>
<organism evidence="1 2">
    <name type="scientific">Gordonia phage Asapag</name>
    <dbReference type="NCBI Taxonomy" id="2507862"/>
    <lineage>
        <taxon>Viruses</taxon>
        <taxon>Duplodnaviria</taxon>
        <taxon>Heunggongvirae</taxon>
        <taxon>Uroviricota</taxon>
        <taxon>Caudoviricetes</taxon>
        <taxon>Langleyhallvirinae</taxon>
        <taxon>Getalongvirus</taxon>
        <taxon>Getalongvirus asapag</taxon>
    </lineage>
</organism>
<dbReference type="KEGG" id="vg:55010458"/>
<dbReference type="GeneID" id="55010458"/>
<reference evidence="1 2" key="1">
    <citation type="submission" date="2019-01" db="EMBL/GenBank/DDBJ databases">
        <authorList>
            <person name="Case A."/>
            <person name="Jordan N."/>
            <person name="Abdul-Shukar N."/>
            <person name="Baronian N."/>
            <person name="Bartlett E."/>
            <person name="Cordova J."/>
            <person name="Doering K."/>
            <person name="Downer L."/>
            <person name="Harrington M."/>
            <person name="Nillson B."/>
            <person name="Rencher J."/>
            <person name="Sandoval D."/>
            <person name="Weiss L."/>
            <person name="West E."/>
            <person name="Koga A.P."/>
            <person name="Garlena R.A."/>
            <person name="Russell D.A."/>
            <person name="Pope W.H."/>
            <person name="Jacobs-Sera D."/>
            <person name="Hatfull G.F."/>
        </authorList>
    </citation>
    <scope>NUCLEOTIDE SEQUENCE [LARGE SCALE GENOMIC DNA]</scope>
</reference>
<sequence length="48" mass="5791">MSDVTHWLVREWNDRNGTRHWIDDEGREHVALEAEQTLHLDMDYNLGE</sequence>
<keyword evidence="2" id="KW-1185">Reference proteome</keyword>
<proteinExistence type="predicted"/>
<dbReference type="Proteomes" id="UP000289785">
    <property type="component" value="Segment"/>
</dbReference>
<evidence type="ECO:0000313" key="1">
    <source>
        <dbReference type="EMBL" id="QAU07182.1"/>
    </source>
</evidence>
<name>A0A410TDT7_9CAUD</name>
<accession>A0A410TDT7</accession>